<keyword evidence="3 7" id="KW-1133">Transmembrane helix</keyword>
<evidence type="ECO:0000256" key="2">
    <source>
        <dbReference type="ARBA" id="ARBA00022692"/>
    </source>
</evidence>
<proteinExistence type="inferred from homology"/>
<dbReference type="RefSeq" id="XP_025468768.1">
    <property type="nucleotide sequence ID" value="XM_025617134.1"/>
</dbReference>
<reference evidence="9 10" key="1">
    <citation type="submission" date="2016-12" db="EMBL/GenBank/DDBJ databases">
        <title>The genomes of Aspergillus section Nigri reveals drivers in fungal speciation.</title>
        <authorList>
            <consortium name="DOE Joint Genome Institute"/>
            <person name="Vesth T.C."/>
            <person name="Nybo J."/>
            <person name="Theobald S."/>
            <person name="Brandl J."/>
            <person name="Frisvad J.C."/>
            <person name="Nielsen K.F."/>
            <person name="Lyhne E.K."/>
            <person name="Kogle M.E."/>
            <person name="Kuo A."/>
            <person name="Riley R."/>
            <person name="Clum A."/>
            <person name="Nolan M."/>
            <person name="Lipzen A."/>
            <person name="Salamov A."/>
            <person name="Henrissat B."/>
            <person name="Wiebenga A."/>
            <person name="De Vries R.P."/>
            <person name="Grigoriev I.V."/>
            <person name="Mortensen U.H."/>
            <person name="Andersen M.R."/>
            <person name="Baker S.E."/>
        </authorList>
    </citation>
    <scope>NUCLEOTIDE SEQUENCE [LARGE SCALE GENOMIC DNA]</scope>
    <source>
        <strain evidence="9 10">CBS 115572</strain>
    </source>
</reference>
<keyword evidence="10" id="KW-1185">Reference proteome</keyword>
<organism evidence="9 10">
    <name type="scientific">Aspergillus sclerotioniger CBS 115572</name>
    <dbReference type="NCBI Taxonomy" id="1450535"/>
    <lineage>
        <taxon>Eukaryota</taxon>
        <taxon>Fungi</taxon>
        <taxon>Dikarya</taxon>
        <taxon>Ascomycota</taxon>
        <taxon>Pezizomycotina</taxon>
        <taxon>Eurotiomycetes</taxon>
        <taxon>Eurotiomycetidae</taxon>
        <taxon>Eurotiales</taxon>
        <taxon>Aspergillaceae</taxon>
        <taxon>Aspergillus</taxon>
        <taxon>Aspergillus subgen. Circumdati</taxon>
    </lineage>
</organism>
<sequence>MFCCPCLVYFMSDTLLCSVWGNAAVYYAPNMSPNQKKHLRIGTQIGYAGQYIYATYLWAQKGVVLCFIERLLGLLPWPYIWIRVSWAILIVTFIAIELVYLTVCIPAYLYWQIEPAPDSCAREFYPIDNFLIMDCITDAMLLVLPFYWLFKVRQPLGQRLWILAPFSIGIFLIAVTSIRLWNYSGLLDPSFQVLLNPIEELFSAIVANVPTLWSLRRARQPAPPPIPMHPPPKRVPRALNSILITETTDVEHYVLEEPMQSTNTIEESLGDESDGHLVRSNQKEGHSMV</sequence>
<feature type="compositionally biased region" description="Basic and acidic residues" evidence="6">
    <location>
        <begin position="273"/>
        <end position="289"/>
    </location>
</feature>
<evidence type="ECO:0000259" key="8">
    <source>
        <dbReference type="Pfam" id="PF20684"/>
    </source>
</evidence>
<feature type="transmembrane region" description="Helical" evidence="7">
    <location>
        <begin position="130"/>
        <end position="150"/>
    </location>
</feature>
<evidence type="ECO:0000256" key="5">
    <source>
        <dbReference type="ARBA" id="ARBA00038359"/>
    </source>
</evidence>
<evidence type="ECO:0000256" key="6">
    <source>
        <dbReference type="SAM" id="MobiDB-lite"/>
    </source>
</evidence>
<keyword evidence="2 7" id="KW-0812">Transmembrane</keyword>
<evidence type="ECO:0000256" key="4">
    <source>
        <dbReference type="ARBA" id="ARBA00023136"/>
    </source>
</evidence>
<dbReference type="STRING" id="1450535.A0A317X1H1"/>
<feature type="domain" description="Rhodopsin" evidence="8">
    <location>
        <begin position="30"/>
        <end position="215"/>
    </location>
</feature>
<feature type="transmembrane region" description="Helical" evidence="7">
    <location>
        <begin position="80"/>
        <end position="110"/>
    </location>
</feature>
<protein>
    <recommendedName>
        <fullName evidence="8">Rhodopsin domain-containing protein</fullName>
    </recommendedName>
</protein>
<feature type="transmembrane region" description="Helical" evidence="7">
    <location>
        <begin position="48"/>
        <end position="68"/>
    </location>
</feature>
<keyword evidence="4 7" id="KW-0472">Membrane</keyword>
<comment type="subcellular location">
    <subcellularLocation>
        <location evidence="1">Membrane</location>
        <topology evidence="1">Multi-pass membrane protein</topology>
    </subcellularLocation>
</comment>
<dbReference type="EMBL" id="MSFK01000010">
    <property type="protein sequence ID" value="PWY90390.1"/>
    <property type="molecule type" value="Genomic_DNA"/>
</dbReference>
<evidence type="ECO:0000256" key="7">
    <source>
        <dbReference type="SAM" id="Phobius"/>
    </source>
</evidence>
<dbReference type="OrthoDB" id="2988756at2759"/>
<feature type="transmembrane region" description="Helical" evidence="7">
    <location>
        <begin position="162"/>
        <end position="181"/>
    </location>
</feature>
<dbReference type="GeneID" id="37119277"/>
<dbReference type="InterPro" id="IPR049326">
    <property type="entry name" value="Rhodopsin_dom_fungi"/>
</dbReference>
<evidence type="ECO:0000256" key="1">
    <source>
        <dbReference type="ARBA" id="ARBA00004141"/>
    </source>
</evidence>
<dbReference type="AlphaFoldDB" id="A0A317X1H1"/>
<dbReference type="PANTHER" id="PTHR33048">
    <property type="entry name" value="PTH11-LIKE INTEGRAL MEMBRANE PROTEIN (AFU_ORTHOLOGUE AFUA_5G11245)"/>
    <property type="match status" value="1"/>
</dbReference>
<dbReference type="InterPro" id="IPR052337">
    <property type="entry name" value="SAT4-like"/>
</dbReference>
<name>A0A317X1H1_9EURO</name>
<dbReference type="Pfam" id="PF20684">
    <property type="entry name" value="Fung_rhodopsin"/>
    <property type="match status" value="1"/>
</dbReference>
<accession>A0A317X1H1</accession>
<comment type="caution">
    <text evidence="9">The sequence shown here is derived from an EMBL/GenBank/DDBJ whole genome shotgun (WGS) entry which is preliminary data.</text>
</comment>
<dbReference type="GO" id="GO:0016020">
    <property type="term" value="C:membrane"/>
    <property type="evidence" value="ECO:0007669"/>
    <property type="project" value="UniProtKB-SubCell"/>
</dbReference>
<comment type="similarity">
    <text evidence="5">Belongs to the SAT4 family.</text>
</comment>
<feature type="transmembrane region" description="Helical" evidence="7">
    <location>
        <begin position="7"/>
        <end position="28"/>
    </location>
</feature>
<dbReference type="Proteomes" id="UP000246702">
    <property type="component" value="Unassembled WGS sequence"/>
</dbReference>
<dbReference type="PANTHER" id="PTHR33048:SF166">
    <property type="entry name" value="PTH11-LIKE INTEGRAL MEMBRANE PROTEIN"/>
    <property type="match status" value="1"/>
</dbReference>
<gene>
    <name evidence="9" type="ORF">BO94DRAFT_623181</name>
</gene>
<evidence type="ECO:0000313" key="9">
    <source>
        <dbReference type="EMBL" id="PWY90390.1"/>
    </source>
</evidence>
<evidence type="ECO:0000313" key="10">
    <source>
        <dbReference type="Proteomes" id="UP000246702"/>
    </source>
</evidence>
<feature type="region of interest" description="Disordered" evidence="6">
    <location>
        <begin position="266"/>
        <end position="289"/>
    </location>
</feature>
<evidence type="ECO:0000256" key="3">
    <source>
        <dbReference type="ARBA" id="ARBA00022989"/>
    </source>
</evidence>